<proteinExistence type="inferred from homology"/>
<gene>
    <name evidence="5" type="ORF">CKAN_02509000</name>
</gene>
<name>A0A3S3N4E3_9MAGN</name>
<dbReference type="EMBL" id="QPKB01000011">
    <property type="protein sequence ID" value="RWR95735.1"/>
    <property type="molecule type" value="Genomic_DNA"/>
</dbReference>
<comment type="similarity">
    <text evidence="1">Belongs to the peptidase C48 family.</text>
</comment>
<sequence length="93" mass="11027">MQKRMKLVAAIGMNTCNGIEELQETESVVRWKEYIWIMTAPPNISCDCGIFTMANAEHVAYRRAIEYTQADIWYYRQKIVTDIYQKQKQLYSH</sequence>
<keyword evidence="3" id="KW-0378">Hydrolase</keyword>
<dbReference type="InterPro" id="IPR003653">
    <property type="entry name" value="Peptidase_C48_C"/>
</dbReference>
<keyword evidence="2" id="KW-0645">Protease</keyword>
<dbReference type="InterPro" id="IPR038765">
    <property type="entry name" value="Papain-like_cys_pep_sf"/>
</dbReference>
<evidence type="ECO:0000256" key="3">
    <source>
        <dbReference type="ARBA" id="ARBA00022801"/>
    </source>
</evidence>
<keyword evidence="6" id="KW-1185">Reference proteome</keyword>
<reference evidence="5 6" key="1">
    <citation type="journal article" date="2019" name="Nat. Plants">
        <title>Stout camphor tree genome fills gaps in understanding of flowering plant genome evolution.</title>
        <authorList>
            <person name="Chaw S.M."/>
            <person name="Liu Y.C."/>
            <person name="Wu Y.W."/>
            <person name="Wang H.Y."/>
            <person name="Lin C.I."/>
            <person name="Wu C.S."/>
            <person name="Ke H.M."/>
            <person name="Chang L.Y."/>
            <person name="Hsu C.Y."/>
            <person name="Yang H.T."/>
            <person name="Sudianto E."/>
            <person name="Hsu M.H."/>
            <person name="Wu K.P."/>
            <person name="Wang L.N."/>
            <person name="Leebens-Mack J.H."/>
            <person name="Tsai I.J."/>
        </authorList>
    </citation>
    <scope>NUCLEOTIDE SEQUENCE [LARGE SCALE GENOMIC DNA]</scope>
    <source>
        <strain evidence="6">cv. Chaw 1501</strain>
        <tissue evidence="5">Young leaves</tissue>
    </source>
</reference>
<dbReference type="SUPFAM" id="SSF54001">
    <property type="entry name" value="Cysteine proteinases"/>
    <property type="match status" value="1"/>
</dbReference>
<evidence type="ECO:0000256" key="1">
    <source>
        <dbReference type="ARBA" id="ARBA00005234"/>
    </source>
</evidence>
<dbReference type="Proteomes" id="UP000283530">
    <property type="component" value="Unassembled WGS sequence"/>
</dbReference>
<organism evidence="5 6">
    <name type="scientific">Cinnamomum micranthum f. kanehirae</name>
    <dbReference type="NCBI Taxonomy" id="337451"/>
    <lineage>
        <taxon>Eukaryota</taxon>
        <taxon>Viridiplantae</taxon>
        <taxon>Streptophyta</taxon>
        <taxon>Embryophyta</taxon>
        <taxon>Tracheophyta</taxon>
        <taxon>Spermatophyta</taxon>
        <taxon>Magnoliopsida</taxon>
        <taxon>Magnoliidae</taxon>
        <taxon>Laurales</taxon>
        <taxon>Lauraceae</taxon>
        <taxon>Cinnamomum</taxon>
    </lineage>
</organism>
<dbReference type="Gene3D" id="3.40.395.10">
    <property type="entry name" value="Adenoviral Proteinase, Chain A"/>
    <property type="match status" value="1"/>
</dbReference>
<protein>
    <recommendedName>
        <fullName evidence="4">Ubiquitin-like protease family profile domain-containing protein</fullName>
    </recommendedName>
</protein>
<evidence type="ECO:0000313" key="5">
    <source>
        <dbReference type="EMBL" id="RWR95735.1"/>
    </source>
</evidence>
<evidence type="ECO:0000259" key="4">
    <source>
        <dbReference type="Pfam" id="PF02902"/>
    </source>
</evidence>
<accession>A0A3S3N4E3</accession>
<comment type="caution">
    <text evidence="5">The sequence shown here is derived from an EMBL/GenBank/DDBJ whole genome shotgun (WGS) entry which is preliminary data.</text>
</comment>
<dbReference type="AlphaFoldDB" id="A0A3S3N4E3"/>
<dbReference type="Pfam" id="PF02902">
    <property type="entry name" value="Peptidase_C48"/>
    <property type="match status" value="1"/>
</dbReference>
<dbReference type="GO" id="GO:0008234">
    <property type="term" value="F:cysteine-type peptidase activity"/>
    <property type="evidence" value="ECO:0007669"/>
    <property type="project" value="InterPro"/>
</dbReference>
<feature type="domain" description="Ubiquitin-like protease family profile" evidence="4">
    <location>
        <begin position="43"/>
        <end position="86"/>
    </location>
</feature>
<dbReference type="GO" id="GO:0006508">
    <property type="term" value="P:proteolysis"/>
    <property type="evidence" value="ECO:0007669"/>
    <property type="project" value="UniProtKB-KW"/>
</dbReference>
<evidence type="ECO:0000313" key="6">
    <source>
        <dbReference type="Proteomes" id="UP000283530"/>
    </source>
</evidence>
<dbReference type="OrthoDB" id="1939479at2759"/>
<evidence type="ECO:0000256" key="2">
    <source>
        <dbReference type="ARBA" id="ARBA00022670"/>
    </source>
</evidence>